<evidence type="ECO:0000313" key="2">
    <source>
        <dbReference type="Proteomes" id="UP000607653"/>
    </source>
</evidence>
<dbReference type="EMBL" id="DUZY01000005">
    <property type="protein sequence ID" value="DAD40445.1"/>
    <property type="molecule type" value="Genomic_DNA"/>
</dbReference>
<accession>A0A822ZAH1</accession>
<dbReference type="Proteomes" id="UP000607653">
    <property type="component" value="Unassembled WGS sequence"/>
</dbReference>
<name>A0A822ZAH1_NELNU</name>
<organism evidence="1 2">
    <name type="scientific">Nelumbo nucifera</name>
    <name type="common">Sacred lotus</name>
    <dbReference type="NCBI Taxonomy" id="4432"/>
    <lineage>
        <taxon>Eukaryota</taxon>
        <taxon>Viridiplantae</taxon>
        <taxon>Streptophyta</taxon>
        <taxon>Embryophyta</taxon>
        <taxon>Tracheophyta</taxon>
        <taxon>Spermatophyta</taxon>
        <taxon>Magnoliopsida</taxon>
        <taxon>Proteales</taxon>
        <taxon>Nelumbonaceae</taxon>
        <taxon>Nelumbo</taxon>
    </lineage>
</organism>
<reference evidence="1 2" key="1">
    <citation type="journal article" date="2020" name="Mol. Biol. Evol.">
        <title>Distinct Expression and Methylation Patterns for Genes with Different Fates following a Single Whole-Genome Duplication in Flowering Plants.</title>
        <authorList>
            <person name="Shi T."/>
            <person name="Rahmani R.S."/>
            <person name="Gugger P.F."/>
            <person name="Wang M."/>
            <person name="Li H."/>
            <person name="Zhang Y."/>
            <person name="Li Z."/>
            <person name="Wang Q."/>
            <person name="Van de Peer Y."/>
            <person name="Marchal K."/>
            <person name="Chen J."/>
        </authorList>
    </citation>
    <scope>NUCLEOTIDE SEQUENCE [LARGE SCALE GENOMIC DNA]</scope>
    <source>
        <tissue evidence="1">Leaf</tissue>
    </source>
</reference>
<protein>
    <submittedName>
        <fullName evidence="1">Uncharacterized protein</fullName>
    </submittedName>
</protein>
<keyword evidence="2" id="KW-1185">Reference proteome</keyword>
<gene>
    <name evidence="1" type="ORF">HUJ06_014768</name>
</gene>
<sequence length="103" mass="11688">MTDVVRCGFYARTHRGPHYSDPTSMAAFVLFRNQRVAEQNARLKWLTGLSVNRDRGVNHFLPNTRPGAALAAIVARLSLFLDLGWSWTSLRQQLDCSLCNRLL</sequence>
<comment type="caution">
    <text evidence="1">The sequence shown here is derived from an EMBL/GenBank/DDBJ whole genome shotgun (WGS) entry which is preliminary data.</text>
</comment>
<proteinExistence type="predicted"/>
<dbReference type="AlphaFoldDB" id="A0A822ZAH1"/>
<evidence type="ECO:0000313" key="1">
    <source>
        <dbReference type="EMBL" id="DAD40445.1"/>
    </source>
</evidence>